<evidence type="ECO:0000259" key="4">
    <source>
        <dbReference type="SMART" id="SM00563"/>
    </source>
</evidence>
<dbReference type="KEGG" id="halt:IM660_00965"/>
<evidence type="ECO:0000256" key="1">
    <source>
        <dbReference type="ARBA" id="ARBA00022679"/>
    </source>
</evidence>
<evidence type="ECO:0000256" key="2">
    <source>
        <dbReference type="ARBA" id="ARBA00023315"/>
    </source>
</evidence>
<name>A0A7M1SWB8_9MICO</name>
<dbReference type="Proteomes" id="UP000593758">
    <property type="component" value="Chromosome"/>
</dbReference>
<dbReference type="PANTHER" id="PTHR10434">
    <property type="entry name" value="1-ACYL-SN-GLYCEROL-3-PHOSPHATE ACYLTRANSFERASE"/>
    <property type="match status" value="1"/>
</dbReference>
<proteinExistence type="predicted"/>
<organism evidence="5 6">
    <name type="scientific">Ruania alkalisoli</name>
    <dbReference type="NCBI Taxonomy" id="2779775"/>
    <lineage>
        <taxon>Bacteria</taxon>
        <taxon>Bacillati</taxon>
        <taxon>Actinomycetota</taxon>
        <taxon>Actinomycetes</taxon>
        <taxon>Micrococcales</taxon>
        <taxon>Ruaniaceae</taxon>
        <taxon>Ruania</taxon>
    </lineage>
</organism>
<gene>
    <name evidence="5" type="ORF">IM660_00965</name>
</gene>
<dbReference type="SUPFAM" id="SSF69593">
    <property type="entry name" value="Glycerol-3-phosphate (1)-acyltransferase"/>
    <property type="match status" value="1"/>
</dbReference>
<evidence type="ECO:0000256" key="3">
    <source>
        <dbReference type="SAM" id="MobiDB-lite"/>
    </source>
</evidence>
<dbReference type="PANTHER" id="PTHR10434:SF11">
    <property type="entry name" value="1-ACYL-SN-GLYCEROL-3-PHOSPHATE ACYLTRANSFERASE"/>
    <property type="match status" value="1"/>
</dbReference>
<dbReference type="RefSeq" id="WP_193497594.1">
    <property type="nucleotide sequence ID" value="NZ_CP063169.1"/>
</dbReference>
<feature type="region of interest" description="Disordered" evidence="3">
    <location>
        <begin position="231"/>
        <end position="253"/>
    </location>
</feature>
<dbReference type="InterPro" id="IPR002123">
    <property type="entry name" value="Plipid/glycerol_acylTrfase"/>
</dbReference>
<dbReference type="GO" id="GO:0006654">
    <property type="term" value="P:phosphatidic acid biosynthetic process"/>
    <property type="evidence" value="ECO:0007669"/>
    <property type="project" value="TreeGrafter"/>
</dbReference>
<dbReference type="EMBL" id="CP063169">
    <property type="protein sequence ID" value="QOR70923.1"/>
    <property type="molecule type" value="Genomic_DNA"/>
</dbReference>
<sequence length="253" mass="27890">MSTRDERKRTSRYHSAVHRWARYIAQRFILRPIVFSNVRVTVEGERHVADLDGPFIVVANHSSHLDAPLCITALPYSVTKHVATAVAADYFYRSTWRSSLTSLFFNSYPVERGKARGKSSGLSVSLLRQGVPLLIFPEGTRSRTGEMADFTPGAAALGRALRVPIVPVALVGAHDAMPPGTFWPKTGRMPVKVLIGKPVRVRPREALADLNARLTARVRAMHTMQTSYVLVTDDDRPSSSGESELPDAQEGIS</sequence>
<dbReference type="CDD" id="cd07989">
    <property type="entry name" value="LPLAT_AGPAT-like"/>
    <property type="match status" value="1"/>
</dbReference>
<dbReference type="Pfam" id="PF01553">
    <property type="entry name" value="Acyltransferase"/>
    <property type="match status" value="1"/>
</dbReference>
<dbReference type="SMART" id="SM00563">
    <property type="entry name" value="PlsC"/>
    <property type="match status" value="1"/>
</dbReference>
<dbReference type="GO" id="GO:0003841">
    <property type="term" value="F:1-acylglycerol-3-phosphate O-acyltransferase activity"/>
    <property type="evidence" value="ECO:0007669"/>
    <property type="project" value="TreeGrafter"/>
</dbReference>
<evidence type="ECO:0000313" key="6">
    <source>
        <dbReference type="Proteomes" id="UP000593758"/>
    </source>
</evidence>
<keyword evidence="6" id="KW-1185">Reference proteome</keyword>
<protein>
    <submittedName>
        <fullName evidence="5">1-acyl-sn-glycerol-3-phosphate acyltransferase</fullName>
    </submittedName>
</protein>
<feature type="domain" description="Phospholipid/glycerol acyltransferase" evidence="4">
    <location>
        <begin position="55"/>
        <end position="173"/>
    </location>
</feature>
<keyword evidence="2 5" id="KW-0012">Acyltransferase</keyword>
<reference evidence="5 6" key="1">
    <citation type="submission" date="2020-10" db="EMBL/GenBank/DDBJ databases">
        <title>Haloactinobacterium sp. RN3S43, a bacterium isolated from saline soil.</title>
        <authorList>
            <person name="Sun J.-Q."/>
        </authorList>
    </citation>
    <scope>NUCLEOTIDE SEQUENCE [LARGE SCALE GENOMIC DNA]</scope>
    <source>
        <strain evidence="5 6">RN3S43</strain>
    </source>
</reference>
<keyword evidence="1 5" id="KW-0808">Transferase</keyword>
<dbReference type="AlphaFoldDB" id="A0A7M1SWB8"/>
<accession>A0A7M1SWB8</accession>
<evidence type="ECO:0000313" key="5">
    <source>
        <dbReference type="EMBL" id="QOR70923.1"/>
    </source>
</evidence>